<dbReference type="OrthoDB" id="10490877at2759"/>
<dbReference type="EMBL" id="CAJPWZ010000334">
    <property type="protein sequence ID" value="CAG2190524.1"/>
    <property type="molecule type" value="Genomic_DNA"/>
</dbReference>
<name>A0A8S3Q198_MYTED</name>
<organism evidence="1 2">
    <name type="scientific">Mytilus edulis</name>
    <name type="common">Blue mussel</name>
    <dbReference type="NCBI Taxonomy" id="6550"/>
    <lineage>
        <taxon>Eukaryota</taxon>
        <taxon>Metazoa</taxon>
        <taxon>Spiralia</taxon>
        <taxon>Lophotrochozoa</taxon>
        <taxon>Mollusca</taxon>
        <taxon>Bivalvia</taxon>
        <taxon>Autobranchia</taxon>
        <taxon>Pteriomorphia</taxon>
        <taxon>Mytilida</taxon>
        <taxon>Mytiloidea</taxon>
        <taxon>Mytilidae</taxon>
        <taxon>Mytilinae</taxon>
        <taxon>Mytilus</taxon>
    </lineage>
</organism>
<sequence length="281" mass="32481">MNLHIKSRIQSISDTMDIEALGILHKQKDALKALPNPSDITVKKYEDKVTKTMTSVRGDIQLVSKYSENIRTELQNVREQIKLCNVKIGEQMKELMKHDLLKLEKVEHGRKYRPVSPNASYQNNIQNNFKQKLCCILFIMPNGIQMNDIVCQGSDEGNDLARCLQSNDEKIISSIITIIPRDDKEIKFQISKKKEGIVYIVSKVSGKTWEVAPIEENNDHPRARFLKLPAGNNNFQHHYQKQYLLKRNNFQPLEENVTNFPYTLGVPGILSNDNLERWLMF</sequence>
<evidence type="ECO:0000313" key="1">
    <source>
        <dbReference type="EMBL" id="CAG2190524.1"/>
    </source>
</evidence>
<reference evidence="1" key="1">
    <citation type="submission" date="2021-03" db="EMBL/GenBank/DDBJ databases">
        <authorList>
            <person name="Bekaert M."/>
        </authorList>
    </citation>
    <scope>NUCLEOTIDE SEQUENCE</scope>
</reference>
<evidence type="ECO:0000313" key="2">
    <source>
        <dbReference type="Proteomes" id="UP000683360"/>
    </source>
</evidence>
<proteinExistence type="predicted"/>
<comment type="caution">
    <text evidence="1">The sequence shown here is derived from an EMBL/GenBank/DDBJ whole genome shotgun (WGS) entry which is preliminary data.</text>
</comment>
<dbReference type="AlphaFoldDB" id="A0A8S3Q198"/>
<dbReference type="Proteomes" id="UP000683360">
    <property type="component" value="Unassembled WGS sequence"/>
</dbReference>
<gene>
    <name evidence="1" type="ORF">MEDL_5811</name>
</gene>
<protein>
    <submittedName>
        <fullName evidence="1">Uncharacterized protein</fullName>
    </submittedName>
</protein>
<keyword evidence="2" id="KW-1185">Reference proteome</keyword>
<accession>A0A8S3Q198</accession>